<feature type="compositionally biased region" description="Low complexity" evidence="5">
    <location>
        <begin position="273"/>
        <end position="291"/>
    </location>
</feature>
<evidence type="ECO:0000256" key="5">
    <source>
        <dbReference type="SAM" id="MobiDB-lite"/>
    </source>
</evidence>
<feature type="chain" id="PRO_5034083087" description="Mid2 domain-containing protein" evidence="7">
    <location>
        <begin position="21"/>
        <end position="304"/>
    </location>
</feature>
<keyword evidence="2 6" id="KW-0812">Transmembrane</keyword>
<protein>
    <recommendedName>
        <fullName evidence="10">Mid2 domain-containing protein</fullName>
    </recommendedName>
</protein>
<proteinExistence type="predicted"/>
<dbReference type="GO" id="GO:0016020">
    <property type="term" value="C:membrane"/>
    <property type="evidence" value="ECO:0007669"/>
    <property type="project" value="UniProtKB-SubCell"/>
</dbReference>
<evidence type="ECO:0000256" key="2">
    <source>
        <dbReference type="ARBA" id="ARBA00022692"/>
    </source>
</evidence>
<feature type="signal peptide" evidence="7">
    <location>
        <begin position="1"/>
        <end position="20"/>
    </location>
</feature>
<evidence type="ECO:0000313" key="8">
    <source>
        <dbReference type="EMBL" id="KAF4969734.1"/>
    </source>
</evidence>
<evidence type="ECO:0000256" key="1">
    <source>
        <dbReference type="ARBA" id="ARBA00004167"/>
    </source>
</evidence>
<evidence type="ECO:0000313" key="9">
    <source>
        <dbReference type="Proteomes" id="UP000622797"/>
    </source>
</evidence>
<dbReference type="InterPro" id="IPR051694">
    <property type="entry name" value="Immunoregulatory_rcpt-like"/>
</dbReference>
<dbReference type="PANTHER" id="PTHR15549">
    <property type="entry name" value="PAIRED IMMUNOGLOBULIN-LIKE TYPE 2 RECEPTOR"/>
    <property type="match status" value="1"/>
</dbReference>
<dbReference type="OrthoDB" id="5390143at2759"/>
<feature type="compositionally biased region" description="Polar residues" evidence="5">
    <location>
        <begin position="174"/>
        <end position="183"/>
    </location>
</feature>
<reference evidence="8" key="2">
    <citation type="submission" date="2020-05" db="EMBL/GenBank/DDBJ databases">
        <authorList>
            <person name="Kim H.-S."/>
            <person name="Proctor R.H."/>
            <person name="Brown D.W."/>
        </authorList>
    </citation>
    <scope>NUCLEOTIDE SEQUENCE</scope>
    <source>
        <strain evidence="8">NRRL 20472</strain>
    </source>
</reference>
<keyword evidence="3 6" id="KW-1133">Transmembrane helix</keyword>
<evidence type="ECO:0008006" key="10">
    <source>
        <dbReference type="Google" id="ProtNLM"/>
    </source>
</evidence>
<evidence type="ECO:0000256" key="7">
    <source>
        <dbReference type="SAM" id="SignalP"/>
    </source>
</evidence>
<comment type="subcellular location">
    <subcellularLocation>
        <location evidence="1">Membrane</location>
        <topology evidence="1">Single-pass membrane protein</topology>
    </subcellularLocation>
</comment>
<dbReference type="EMBL" id="JABEXW010000152">
    <property type="protein sequence ID" value="KAF4969734.1"/>
    <property type="molecule type" value="Genomic_DNA"/>
</dbReference>
<reference evidence="8" key="1">
    <citation type="journal article" date="2020" name="BMC Genomics">
        <title>Correction to: Identification and distribution of gene clusters required for synthesis of sphingolipid metabolism inhibitors in diverse species of the filamentous fungus Fusarium.</title>
        <authorList>
            <person name="Kim H.S."/>
            <person name="Lohmar J.M."/>
            <person name="Busman M."/>
            <person name="Brown D.W."/>
            <person name="Naumann T.A."/>
            <person name="Divon H.H."/>
            <person name="Lysoe E."/>
            <person name="Uhlig S."/>
            <person name="Proctor R.H."/>
        </authorList>
    </citation>
    <scope>NUCLEOTIDE SEQUENCE</scope>
    <source>
        <strain evidence="8">NRRL 20472</strain>
    </source>
</reference>
<keyword evidence="7" id="KW-0732">Signal</keyword>
<keyword evidence="4 6" id="KW-0472">Membrane</keyword>
<feature type="compositionally biased region" description="Polar residues" evidence="5">
    <location>
        <begin position="196"/>
        <end position="206"/>
    </location>
</feature>
<gene>
    <name evidence="8" type="ORF">FSARC_3077</name>
</gene>
<accession>A0A8H4U558</accession>
<feature type="region of interest" description="Disordered" evidence="5">
    <location>
        <begin position="158"/>
        <end position="206"/>
    </location>
</feature>
<dbReference type="Proteomes" id="UP000622797">
    <property type="component" value="Unassembled WGS sequence"/>
</dbReference>
<feature type="region of interest" description="Disordered" evidence="5">
    <location>
        <begin position="242"/>
        <end position="304"/>
    </location>
</feature>
<sequence length="304" mass="33475">MHLIHLALLAMAMAAATVRSDTVFQRPPGPGPNRDYRDDPIYKLGDEIDMIWEMDFEQANIVVWQQDINSAFGDEAYYAEVISKSAIVSMLRLLLTTNHKENTKSTRYTWKFSYDAFTTGHDPTLSNVYFFQLSDSAGQGGFVTSHYFNITNPKSKTTSMAETKTHAETRIRTRTSASKVAAQTVTETEEVTTETSTWSDNEDSGNSLSTGAIAGIAVGVTICGILILGGLGLLLWKRLRGGARAPESPGSSDDDKEVVTVSTTPNGQHAYHQPYPQNPQQEQQPEPQLQQVGGLHEAPAERYL</sequence>
<dbReference type="GO" id="GO:0071944">
    <property type="term" value="C:cell periphery"/>
    <property type="evidence" value="ECO:0007669"/>
    <property type="project" value="UniProtKB-ARBA"/>
</dbReference>
<evidence type="ECO:0000256" key="3">
    <source>
        <dbReference type="ARBA" id="ARBA00022989"/>
    </source>
</evidence>
<name>A0A8H4U558_9HYPO</name>
<feature type="transmembrane region" description="Helical" evidence="6">
    <location>
        <begin position="212"/>
        <end position="236"/>
    </location>
</feature>
<dbReference type="AlphaFoldDB" id="A0A8H4U558"/>
<organism evidence="8 9">
    <name type="scientific">Fusarium sarcochroum</name>
    <dbReference type="NCBI Taxonomy" id="1208366"/>
    <lineage>
        <taxon>Eukaryota</taxon>
        <taxon>Fungi</taxon>
        <taxon>Dikarya</taxon>
        <taxon>Ascomycota</taxon>
        <taxon>Pezizomycotina</taxon>
        <taxon>Sordariomycetes</taxon>
        <taxon>Hypocreomycetidae</taxon>
        <taxon>Hypocreales</taxon>
        <taxon>Nectriaceae</taxon>
        <taxon>Fusarium</taxon>
        <taxon>Fusarium lateritium species complex</taxon>
    </lineage>
</organism>
<evidence type="ECO:0000256" key="4">
    <source>
        <dbReference type="ARBA" id="ARBA00023136"/>
    </source>
</evidence>
<dbReference type="PANTHER" id="PTHR15549:SF26">
    <property type="entry name" value="AXIAL BUDDING PATTERN PROTEIN 2-RELATED"/>
    <property type="match status" value="1"/>
</dbReference>
<keyword evidence="9" id="KW-1185">Reference proteome</keyword>
<evidence type="ECO:0000256" key="6">
    <source>
        <dbReference type="SAM" id="Phobius"/>
    </source>
</evidence>
<comment type="caution">
    <text evidence="8">The sequence shown here is derived from an EMBL/GenBank/DDBJ whole genome shotgun (WGS) entry which is preliminary data.</text>
</comment>